<evidence type="ECO:0000256" key="3">
    <source>
        <dbReference type="ARBA" id="ARBA00022475"/>
    </source>
</evidence>
<name>A0A0G1GRI3_9BACT</name>
<reference evidence="9 10" key="1">
    <citation type="journal article" date="2015" name="Nature">
        <title>rRNA introns, odd ribosomes, and small enigmatic genomes across a large radiation of phyla.</title>
        <authorList>
            <person name="Brown C.T."/>
            <person name="Hug L.A."/>
            <person name="Thomas B.C."/>
            <person name="Sharon I."/>
            <person name="Castelle C.J."/>
            <person name="Singh A."/>
            <person name="Wilkins M.J."/>
            <person name="Williams K.H."/>
            <person name="Banfield J.F."/>
        </authorList>
    </citation>
    <scope>NUCLEOTIDE SEQUENCE [LARGE SCALE GENOMIC DNA]</scope>
</reference>
<evidence type="ECO:0000313" key="9">
    <source>
        <dbReference type="EMBL" id="KKT37661.1"/>
    </source>
</evidence>
<evidence type="ECO:0000256" key="5">
    <source>
        <dbReference type="ARBA" id="ARBA00022989"/>
    </source>
</evidence>
<dbReference type="PANTHER" id="PTHR33778">
    <property type="entry name" value="PROTEIN MGTC"/>
    <property type="match status" value="1"/>
</dbReference>
<evidence type="ECO:0000256" key="1">
    <source>
        <dbReference type="ARBA" id="ARBA00004651"/>
    </source>
</evidence>
<keyword evidence="5 7" id="KW-1133">Transmembrane helix</keyword>
<evidence type="ECO:0000256" key="4">
    <source>
        <dbReference type="ARBA" id="ARBA00022692"/>
    </source>
</evidence>
<dbReference type="Pfam" id="PF02308">
    <property type="entry name" value="MgtC"/>
    <property type="match status" value="1"/>
</dbReference>
<keyword evidence="3" id="KW-1003">Cell membrane</keyword>
<dbReference type="PATRIC" id="fig|1618402.3.peg.584"/>
<dbReference type="PRINTS" id="PR01837">
    <property type="entry name" value="MGTCSAPBPROT"/>
</dbReference>
<evidence type="ECO:0000313" key="10">
    <source>
        <dbReference type="Proteomes" id="UP000034097"/>
    </source>
</evidence>
<evidence type="ECO:0000256" key="7">
    <source>
        <dbReference type="SAM" id="Phobius"/>
    </source>
</evidence>
<keyword evidence="4 7" id="KW-0812">Transmembrane</keyword>
<comment type="caution">
    <text evidence="9">The sequence shown here is derived from an EMBL/GenBank/DDBJ whole genome shotgun (WGS) entry which is preliminary data.</text>
</comment>
<dbReference type="Proteomes" id="UP000034097">
    <property type="component" value="Unassembled WGS sequence"/>
</dbReference>
<feature type="transmembrane region" description="Helical" evidence="7">
    <location>
        <begin position="6"/>
        <end position="22"/>
    </location>
</feature>
<accession>A0A0G1GRI3</accession>
<comment type="subcellular location">
    <subcellularLocation>
        <location evidence="1">Cell membrane</location>
        <topology evidence="1">Multi-pass membrane protein</topology>
    </subcellularLocation>
</comment>
<comment type="similarity">
    <text evidence="2">Belongs to the MgtC/SapB family.</text>
</comment>
<sequence>MDTVIVGRLVLSFIVGVIIGFDRERSGKAAGIRTQMLVCVGSALLASISVHIGDAFNKPTADPARLMAQIVTGIGFLGAGVIIKNGNKVQGVTTAATIWITAALGIAIGSGFYLSAVVTTILVLLLNPIAKLQYQYGLKGDFYTIKVPFKYEQLLEKIFDMRLVDVRQRSVLSNEVKALIHSSHQSNREIIALLKKKKVPYEITLTEE</sequence>
<dbReference type="AlphaFoldDB" id="A0A0G1GRI3"/>
<dbReference type="GO" id="GO:0005886">
    <property type="term" value="C:plasma membrane"/>
    <property type="evidence" value="ECO:0007669"/>
    <property type="project" value="UniProtKB-SubCell"/>
</dbReference>
<dbReference type="EMBL" id="LCHQ01000027">
    <property type="protein sequence ID" value="KKT37661.1"/>
    <property type="molecule type" value="Genomic_DNA"/>
</dbReference>
<protein>
    <recommendedName>
        <fullName evidence="8">MgtC/SapB/SrpB/YhiD N-terminal domain-containing protein</fullName>
    </recommendedName>
</protein>
<evidence type="ECO:0000256" key="6">
    <source>
        <dbReference type="ARBA" id="ARBA00023136"/>
    </source>
</evidence>
<organism evidence="9 10">
    <name type="scientific">Candidatus Collierbacteria bacterium GW2011_GWF1_44_12</name>
    <dbReference type="NCBI Taxonomy" id="1618402"/>
    <lineage>
        <taxon>Bacteria</taxon>
        <taxon>Candidatus Collieribacteriota</taxon>
    </lineage>
</organism>
<evidence type="ECO:0000259" key="8">
    <source>
        <dbReference type="Pfam" id="PF02308"/>
    </source>
</evidence>
<gene>
    <name evidence="9" type="ORF">UW26_C0027G0007</name>
</gene>
<dbReference type="InterPro" id="IPR003416">
    <property type="entry name" value="MgtC/SapB/SrpB/YhiD_fam"/>
</dbReference>
<feature type="transmembrane region" description="Helical" evidence="7">
    <location>
        <begin position="34"/>
        <end position="52"/>
    </location>
</feature>
<feature type="transmembrane region" description="Helical" evidence="7">
    <location>
        <begin position="95"/>
        <end position="126"/>
    </location>
</feature>
<evidence type="ECO:0000256" key="2">
    <source>
        <dbReference type="ARBA" id="ARBA00009298"/>
    </source>
</evidence>
<keyword evidence="6 7" id="KW-0472">Membrane</keyword>
<dbReference type="InterPro" id="IPR049177">
    <property type="entry name" value="MgtC_SapB_SrpB_YhiD_N"/>
</dbReference>
<feature type="domain" description="MgtC/SapB/SrpB/YhiD N-terminal" evidence="8">
    <location>
        <begin position="9"/>
        <end position="128"/>
    </location>
</feature>
<feature type="transmembrane region" description="Helical" evidence="7">
    <location>
        <begin position="64"/>
        <end position="83"/>
    </location>
</feature>
<dbReference type="PANTHER" id="PTHR33778:SF1">
    <property type="entry name" value="MAGNESIUM TRANSPORTER YHID-RELATED"/>
    <property type="match status" value="1"/>
</dbReference>
<proteinExistence type="inferred from homology"/>